<reference evidence="2" key="1">
    <citation type="submission" date="2021-01" db="EMBL/GenBank/DDBJ databases">
        <title>Whole genome shotgun sequence of Planosporangium flavigriseum NBRC 105377.</title>
        <authorList>
            <person name="Komaki H."/>
            <person name="Tamura T."/>
        </authorList>
    </citation>
    <scope>NUCLEOTIDE SEQUENCE</scope>
    <source>
        <strain evidence="2">NBRC 105377</strain>
    </source>
</reference>
<evidence type="ECO:0000256" key="1">
    <source>
        <dbReference type="SAM" id="MobiDB-lite"/>
    </source>
</evidence>
<gene>
    <name evidence="2" type="ORF">Pfl04_41770</name>
</gene>
<feature type="region of interest" description="Disordered" evidence="1">
    <location>
        <begin position="32"/>
        <end position="65"/>
    </location>
</feature>
<organism evidence="2 3">
    <name type="scientific">Planosporangium flavigriseum</name>
    <dbReference type="NCBI Taxonomy" id="373681"/>
    <lineage>
        <taxon>Bacteria</taxon>
        <taxon>Bacillati</taxon>
        <taxon>Actinomycetota</taxon>
        <taxon>Actinomycetes</taxon>
        <taxon>Micromonosporales</taxon>
        <taxon>Micromonosporaceae</taxon>
        <taxon>Planosporangium</taxon>
    </lineage>
</organism>
<dbReference type="AlphaFoldDB" id="A0A8J3LM98"/>
<name>A0A8J3LM98_9ACTN</name>
<proteinExistence type="predicted"/>
<dbReference type="EMBL" id="BONU01000037">
    <property type="protein sequence ID" value="GIG75773.1"/>
    <property type="molecule type" value="Genomic_DNA"/>
</dbReference>
<accession>A0A8J3LM98</accession>
<comment type="caution">
    <text evidence="2">The sequence shown here is derived from an EMBL/GenBank/DDBJ whole genome shotgun (WGS) entry which is preliminary data.</text>
</comment>
<evidence type="ECO:0000313" key="2">
    <source>
        <dbReference type="EMBL" id="GIG75773.1"/>
    </source>
</evidence>
<dbReference type="Proteomes" id="UP000653674">
    <property type="component" value="Unassembled WGS sequence"/>
</dbReference>
<sequence>MRDLGARHPDEPFHSSDCEIGLGEIDKFAQNIGKHGTIPPKSGPTAHHDTVSDIVWPQHVRPPPGRDTRLVRAAAGGRCGVQFGGDES</sequence>
<keyword evidence="3" id="KW-1185">Reference proteome</keyword>
<protein>
    <submittedName>
        <fullName evidence="2">Uncharacterized protein</fullName>
    </submittedName>
</protein>
<evidence type="ECO:0000313" key="3">
    <source>
        <dbReference type="Proteomes" id="UP000653674"/>
    </source>
</evidence>